<dbReference type="GO" id="GO:0016747">
    <property type="term" value="F:acyltransferase activity, transferring groups other than amino-acyl groups"/>
    <property type="evidence" value="ECO:0007669"/>
    <property type="project" value="InterPro"/>
</dbReference>
<gene>
    <name evidence="4" type="ORF">KCU98_g5473</name>
</gene>
<feature type="non-terminal residue" evidence="4">
    <location>
        <position position="160"/>
    </location>
</feature>
<dbReference type="CDD" id="cd04301">
    <property type="entry name" value="NAT_SF"/>
    <property type="match status" value="1"/>
</dbReference>
<dbReference type="Gene3D" id="3.40.630.30">
    <property type="match status" value="1"/>
</dbReference>
<sequence length="160" mass="17850">MALAVKAVGWDHPNASKLRASQCQEINPTGLDEAGVIPTAADIAVFLVVYLGSDAIACGGLRHLVDATEKMYKDVAEIKRMFVVPEVRGQSYQGQYVGEFLLRALGKEAKERGWLVLKLETGKTMIRARRFYERHDFTECNIFGTYDTSTPSAFYRKLLA</sequence>
<organism evidence="4 5">
    <name type="scientific">Aureobasidium melanogenum</name>
    <name type="common">Aureobasidium pullulans var. melanogenum</name>
    <dbReference type="NCBI Taxonomy" id="46634"/>
    <lineage>
        <taxon>Eukaryota</taxon>
        <taxon>Fungi</taxon>
        <taxon>Dikarya</taxon>
        <taxon>Ascomycota</taxon>
        <taxon>Pezizomycotina</taxon>
        <taxon>Dothideomycetes</taxon>
        <taxon>Dothideomycetidae</taxon>
        <taxon>Dothideales</taxon>
        <taxon>Saccotheciaceae</taxon>
        <taxon>Aureobasidium</taxon>
    </lineage>
</organism>
<keyword evidence="2" id="KW-0012">Acyltransferase</keyword>
<feature type="domain" description="N-acetyltransferase" evidence="3">
    <location>
        <begin position="3"/>
        <end position="160"/>
    </location>
</feature>
<evidence type="ECO:0000256" key="1">
    <source>
        <dbReference type="ARBA" id="ARBA00022679"/>
    </source>
</evidence>
<reference evidence="4" key="2">
    <citation type="submission" date="2021-08" db="EMBL/GenBank/DDBJ databases">
        <authorList>
            <person name="Gostincar C."/>
            <person name="Sun X."/>
            <person name="Song Z."/>
            <person name="Gunde-Cimerman N."/>
        </authorList>
    </citation>
    <scope>NUCLEOTIDE SEQUENCE</scope>
    <source>
        <strain evidence="4">EXF-9298</strain>
    </source>
</reference>
<dbReference type="InterPro" id="IPR000182">
    <property type="entry name" value="GNAT_dom"/>
</dbReference>
<dbReference type="PANTHER" id="PTHR43877">
    <property type="entry name" value="AMINOALKYLPHOSPHONATE N-ACETYLTRANSFERASE-RELATED-RELATED"/>
    <property type="match status" value="1"/>
</dbReference>
<dbReference type="SUPFAM" id="SSF55729">
    <property type="entry name" value="Acyl-CoA N-acyltransferases (Nat)"/>
    <property type="match status" value="1"/>
</dbReference>
<comment type="caution">
    <text evidence="4">The sequence shown here is derived from an EMBL/GenBank/DDBJ whole genome shotgun (WGS) entry which is preliminary data.</text>
</comment>
<evidence type="ECO:0000259" key="3">
    <source>
        <dbReference type="PROSITE" id="PS51186"/>
    </source>
</evidence>
<evidence type="ECO:0000313" key="5">
    <source>
        <dbReference type="Proteomes" id="UP000729357"/>
    </source>
</evidence>
<reference evidence="4" key="1">
    <citation type="journal article" date="2021" name="J Fungi (Basel)">
        <title>Virulence traits and population genomics of the black yeast Aureobasidium melanogenum.</title>
        <authorList>
            <person name="Cernosa A."/>
            <person name="Sun X."/>
            <person name="Gostincar C."/>
            <person name="Fang C."/>
            <person name="Gunde-Cimerman N."/>
            <person name="Song Z."/>
        </authorList>
    </citation>
    <scope>NUCLEOTIDE SEQUENCE</scope>
    <source>
        <strain evidence="4">EXF-9298</strain>
    </source>
</reference>
<dbReference type="InterPro" id="IPR016181">
    <property type="entry name" value="Acyl_CoA_acyltransferase"/>
</dbReference>
<dbReference type="EMBL" id="JAHFXS010000504">
    <property type="protein sequence ID" value="KAG9984346.1"/>
    <property type="molecule type" value="Genomic_DNA"/>
</dbReference>
<dbReference type="Pfam" id="PF13508">
    <property type="entry name" value="Acetyltransf_7"/>
    <property type="match status" value="1"/>
</dbReference>
<dbReference type="PROSITE" id="PS51186">
    <property type="entry name" value="GNAT"/>
    <property type="match status" value="1"/>
</dbReference>
<dbReference type="InterPro" id="IPR050832">
    <property type="entry name" value="Bact_Acetyltransf"/>
</dbReference>
<protein>
    <recommendedName>
        <fullName evidence="3">N-acetyltransferase domain-containing protein</fullName>
    </recommendedName>
</protein>
<dbReference type="Proteomes" id="UP000729357">
    <property type="component" value="Unassembled WGS sequence"/>
</dbReference>
<keyword evidence="5" id="KW-1185">Reference proteome</keyword>
<proteinExistence type="predicted"/>
<evidence type="ECO:0000256" key="2">
    <source>
        <dbReference type="ARBA" id="ARBA00023315"/>
    </source>
</evidence>
<accession>A0A9P8JXR5</accession>
<keyword evidence="1" id="KW-0808">Transferase</keyword>
<evidence type="ECO:0000313" key="4">
    <source>
        <dbReference type="EMBL" id="KAG9984346.1"/>
    </source>
</evidence>
<dbReference type="AlphaFoldDB" id="A0A9P8JXR5"/>
<name>A0A9P8JXR5_AURME</name>
<dbReference type="PANTHER" id="PTHR43877:SF2">
    <property type="entry name" value="AMINOALKYLPHOSPHONATE N-ACETYLTRANSFERASE-RELATED"/>
    <property type="match status" value="1"/>
</dbReference>